<accession>E0U8Q4</accession>
<dbReference type="AlphaFoldDB" id="E0U8Q4"/>
<protein>
    <submittedName>
        <fullName evidence="1">Uncharacterized protein</fullName>
    </submittedName>
</protein>
<keyword evidence="2" id="KW-1185">Reference proteome</keyword>
<reference evidence="2" key="1">
    <citation type="journal article" date="2011" name="MBio">
        <title>Novel metabolic attributes of the genus Cyanothece, comprising a group of unicellular nitrogen-fixing Cyanobacteria.</title>
        <authorList>
            <person name="Bandyopadhyay A."/>
            <person name="Elvitigala T."/>
            <person name="Welsh E."/>
            <person name="Stockel J."/>
            <person name="Liberton M."/>
            <person name="Min H."/>
            <person name="Sherman L.A."/>
            <person name="Pakrasi H.B."/>
        </authorList>
    </citation>
    <scope>NUCLEOTIDE SEQUENCE [LARGE SCALE GENOMIC DNA]</scope>
    <source>
        <strain evidence="2">PCC 7822</strain>
    </source>
</reference>
<evidence type="ECO:0000313" key="2">
    <source>
        <dbReference type="Proteomes" id="UP000008206"/>
    </source>
</evidence>
<organism evidence="1 2">
    <name type="scientific">Gloeothece verrucosa (strain PCC 7822)</name>
    <name type="common">Cyanothece sp. (strain PCC 7822)</name>
    <dbReference type="NCBI Taxonomy" id="497965"/>
    <lineage>
        <taxon>Bacteria</taxon>
        <taxon>Bacillati</taxon>
        <taxon>Cyanobacteriota</taxon>
        <taxon>Cyanophyceae</taxon>
        <taxon>Oscillatoriophycideae</taxon>
        <taxon>Chroococcales</taxon>
        <taxon>Aphanothecaceae</taxon>
        <taxon>Gloeothece</taxon>
        <taxon>Gloeothece verrucosa</taxon>
    </lineage>
</organism>
<dbReference type="KEGG" id="cyj:Cyan7822_2961"/>
<gene>
    <name evidence="1" type="ordered locus">Cyan7822_2961</name>
</gene>
<name>E0U8Q4_GLOV7</name>
<dbReference type="RefSeq" id="WP_013323011.1">
    <property type="nucleotide sequence ID" value="NC_014501.1"/>
</dbReference>
<dbReference type="HOGENOM" id="CLU_2218735_0_0_3"/>
<evidence type="ECO:0000313" key="1">
    <source>
        <dbReference type="EMBL" id="ADN14918.1"/>
    </source>
</evidence>
<proteinExistence type="predicted"/>
<sequence length="106" mass="11939">MENIASELISLKKCVAPSKNNLTYFDITIRAASEIQFSLTANGVDVNLLIFKLCQVIPSIISYDMTMAEIADGARGVSIDPECVKNIRKFKNFYERKFLEPLEICD</sequence>
<dbReference type="EMBL" id="CP002198">
    <property type="protein sequence ID" value="ADN14918.1"/>
    <property type="molecule type" value="Genomic_DNA"/>
</dbReference>
<dbReference type="Proteomes" id="UP000008206">
    <property type="component" value="Chromosome"/>
</dbReference>
<dbReference type="STRING" id="497965.Cyan7822_2961"/>